<dbReference type="PANTHER" id="PTHR34106:SF5">
    <property type="entry name" value="GLYCOSIDASE"/>
    <property type="match status" value="1"/>
</dbReference>
<dbReference type="Gene3D" id="2.115.10.20">
    <property type="entry name" value="Glycosyl hydrolase domain, family 43"/>
    <property type="match status" value="1"/>
</dbReference>
<evidence type="ECO:0000256" key="2">
    <source>
        <dbReference type="ARBA" id="ARBA00022679"/>
    </source>
</evidence>
<dbReference type="InterPro" id="IPR007184">
    <property type="entry name" value="Mannoside_phosphorylase"/>
</dbReference>
<dbReference type="Pfam" id="PF04041">
    <property type="entry name" value="Glyco_hydro_130"/>
    <property type="match status" value="1"/>
</dbReference>
<reference evidence="3" key="1">
    <citation type="journal article" date="2014" name="Front. Microbiol.">
        <title>High frequency of phylogenetically diverse reductive dehalogenase-homologous genes in deep subseafloor sedimentary metagenomes.</title>
        <authorList>
            <person name="Kawai M."/>
            <person name="Futagami T."/>
            <person name="Toyoda A."/>
            <person name="Takaki Y."/>
            <person name="Nishi S."/>
            <person name="Hori S."/>
            <person name="Arai W."/>
            <person name="Tsubouchi T."/>
            <person name="Morono Y."/>
            <person name="Uchiyama I."/>
            <person name="Ito T."/>
            <person name="Fujiyama A."/>
            <person name="Inagaki F."/>
            <person name="Takami H."/>
        </authorList>
    </citation>
    <scope>NUCLEOTIDE SEQUENCE</scope>
    <source>
        <strain evidence="3">Expedition CK06-06</strain>
    </source>
</reference>
<evidence type="ECO:0000256" key="1">
    <source>
        <dbReference type="ARBA" id="ARBA00022676"/>
    </source>
</evidence>
<dbReference type="AlphaFoldDB" id="X1DBY9"/>
<organism evidence="3">
    <name type="scientific">marine sediment metagenome</name>
    <dbReference type="NCBI Taxonomy" id="412755"/>
    <lineage>
        <taxon>unclassified sequences</taxon>
        <taxon>metagenomes</taxon>
        <taxon>ecological metagenomes</taxon>
    </lineage>
</organism>
<sequence length="120" mass="13890">MNQKKFALIHRVLPDIQIACFEDFKDLTNGFWQSYLEKLGEHVLMEPKFGFESGNIGAGAPLIETERGWLMIFHCVEDSNKGKIYHASAALLDKRDPHKVIGRLKEHLFYQLKIMRSLVM</sequence>
<keyword evidence="1" id="KW-0328">Glycosyltransferase</keyword>
<evidence type="ECO:0000313" key="3">
    <source>
        <dbReference type="EMBL" id="GAH02559.1"/>
    </source>
</evidence>
<dbReference type="GO" id="GO:0016757">
    <property type="term" value="F:glycosyltransferase activity"/>
    <property type="evidence" value="ECO:0007669"/>
    <property type="project" value="UniProtKB-KW"/>
</dbReference>
<comment type="caution">
    <text evidence="3">The sequence shown here is derived from an EMBL/GenBank/DDBJ whole genome shotgun (WGS) entry which is preliminary data.</text>
</comment>
<dbReference type="SUPFAM" id="SSF75005">
    <property type="entry name" value="Arabinanase/levansucrase/invertase"/>
    <property type="match status" value="1"/>
</dbReference>
<dbReference type="InterPro" id="IPR023296">
    <property type="entry name" value="Glyco_hydro_beta-prop_sf"/>
</dbReference>
<keyword evidence="2" id="KW-0808">Transferase</keyword>
<dbReference type="EMBL" id="BART01024266">
    <property type="protein sequence ID" value="GAH02559.1"/>
    <property type="molecule type" value="Genomic_DNA"/>
</dbReference>
<proteinExistence type="predicted"/>
<name>X1DBY9_9ZZZZ</name>
<dbReference type="PANTHER" id="PTHR34106">
    <property type="entry name" value="GLYCOSIDASE"/>
    <property type="match status" value="1"/>
</dbReference>
<protein>
    <submittedName>
        <fullName evidence="3">Uncharacterized protein</fullName>
    </submittedName>
</protein>
<accession>X1DBY9</accession>
<gene>
    <name evidence="3" type="ORF">S01H4_43896</name>
</gene>